<gene>
    <name evidence="2" type="ORF">EYF80_029441</name>
</gene>
<evidence type="ECO:0000313" key="2">
    <source>
        <dbReference type="EMBL" id="TNN60360.1"/>
    </source>
</evidence>
<keyword evidence="3" id="KW-1185">Reference proteome</keyword>
<dbReference type="AlphaFoldDB" id="A0A4Z2H4I0"/>
<evidence type="ECO:0000256" key="1">
    <source>
        <dbReference type="SAM" id="MobiDB-lite"/>
    </source>
</evidence>
<reference evidence="2 3" key="1">
    <citation type="submission" date="2019-03" db="EMBL/GenBank/DDBJ databases">
        <title>First draft genome of Liparis tanakae, snailfish: a comprehensive survey of snailfish specific genes.</title>
        <authorList>
            <person name="Kim W."/>
            <person name="Song I."/>
            <person name="Jeong J.-H."/>
            <person name="Kim D."/>
            <person name="Kim S."/>
            <person name="Ryu S."/>
            <person name="Song J.Y."/>
            <person name="Lee S.K."/>
        </authorList>
    </citation>
    <scope>NUCLEOTIDE SEQUENCE [LARGE SCALE GENOMIC DNA]</scope>
    <source>
        <tissue evidence="2">Muscle</tissue>
    </source>
</reference>
<feature type="compositionally biased region" description="Basic and acidic residues" evidence="1">
    <location>
        <begin position="92"/>
        <end position="101"/>
    </location>
</feature>
<name>A0A4Z2H4I0_9TELE</name>
<evidence type="ECO:0000313" key="3">
    <source>
        <dbReference type="Proteomes" id="UP000314294"/>
    </source>
</evidence>
<dbReference type="Proteomes" id="UP000314294">
    <property type="component" value="Unassembled WGS sequence"/>
</dbReference>
<sequence length="183" mass="19764">MALKGEGGKAVALSSGVEPGQGSLASGGLCGPVCRRPDPEWAGRLGSGEREPALLARCIVGQQDSHYVPERGGGVSTPQQQQQQQSGVGAMSHDHWSDGKETGPESWTLLGTFLTKHEVRIPHLHCFPNEEILAVADGYQLRYLMWWDEREVSRGPTFEHAARCSLVVHVVGTCGGRYTGLVY</sequence>
<feature type="region of interest" description="Disordered" evidence="1">
    <location>
        <begin position="1"/>
        <end position="22"/>
    </location>
</feature>
<protein>
    <submittedName>
        <fullName evidence="2">Uncharacterized protein</fullName>
    </submittedName>
</protein>
<organism evidence="2 3">
    <name type="scientific">Liparis tanakae</name>
    <name type="common">Tanaka's snailfish</name>
    <dbReference type="NCBI Taxonomy" id="230148"/>
    <lineage>
        <taxon>Eukaryota</taxon>
        <taxon>Metazoa</taxon>
        <taxon>Chordata</taxon>
        <taxon>Craniata</taxon>
        <taxon>Vertebrata</taxon>
        <taxon>Euteleostomi</taxon>
        <taxon>Actinopterygii</taxon>
        <taxon>Neopterygii</taxon>
        <taxon>Teleostei</taxon>
        <taxon>Neoteleostei</taxon>
        <taxon>Acanthomorphata</taxon>
        <taxon>Eupercaria</taxon>
        <taxon>Perciformes</taxon>
        <taxon>Cottioidei</taxon>
        <taxon>Cottales</taxon>
        <taxon>Liparidae</taxon>
        <taxon>Liparis</taxon>
    </lineage>
</organism>
<comment type="caution">
    <text evidence="2">The sequence shown here is derived from an EMBL/GenBank/DDBJ whole genome shotgun (WGS) entry which is preliminary data.</text>
</comment>
<accession>A0A4Z2H4I0</accession>
<dbReference type="EMBL" id="SRLO01000335">
    <property type="protein sequence ID" value="TNN60360.1"/>
    <property type="molecule type" value="Genomic_DNA"/>
</dbReference>
<feature type="region of interest" description="Disordered" evidence="1">
    <location>
        <begin position="69"/>
        <end position="101"/>
    </location>
</feature>
<proteinExistence type="predicted"/>